<evidence type="ECO:0000313" key="9">
    <source>
        <dbReference type="Proteomes" id="UP000243719"/>
    </source>
</evidence>
<accession>A0A1H2PUQ8</accession>
<evidence type="ECO:0000256" key="1">
    <source>
        <dbReference type="ARBA" id="ARBA00022617"/>
    </source>
</evidence>
<dbReference type="InterPro" id="IPR009056">
    <property type="entry name" value="Cyt_c-like_dom"/>
</dbReference>
<dbReference type="InterPro" id="IPR024167">
    <property type="entry name" value="Cytochrome_c4-like"/>
</dbReference>
<dbReference type="PANTHER" id="PTHR33751">
    <property type="entry name" value="CBB3-TYPE CYTOCHROME C OXIDASE SUBUNIT FIXP"/>
    <property type="match status" value="1"/>
</dbReference>
<feature type="binding site" description="covalent" evidence="4">
    <location>
        <position position="148"/>
    </location>
    <ligand>
        <name>heme c</name>
        <dbReference type="ChEBI" id="CHEBI:61717"/>
        <label>2</label>
    </ligand>
</feature>
<feature type="chain" id="PRO_5017209655" evidence="6">
    <location>
        <begin position="27"/>
        <end position="240"/>
    </location>
</feature>
<feature type="binding site" description="axial binding residue" evidence="5">
    <location>
        <position position="194"/>
    </location>
    <ligand>
        <name>heme c</name>
        <dbReference type="ChEBI" id="CHEBI:61717"/>
        <label>2</label>
    </ligand>
    <ligandPart>
        <name>Fe</name>
        <dbReference type="ChEBI" id="CHEBI:18248"/>
    </ligandPart>
</feature>
<dbReference type="GO" id="GO:0009055">
    <property type="term" value="F:electron transfer activity"/>
    <property type="evidence" value="ECO:0007669"/>
    <property type="project" value="InterPro"/>
</dbReference>
<dbReference type="GO" id="GO:0020037">
    <property type="term" value="F:heme binding"/>
    <property type="evidence" value="ECO:0007669"/>
    <property type="project" value="InterPro"/>
</dbReference>
<feature type="binding site" description="covalent" evidence="4">
    <location>
        <position position="151"/>
    </location>
    <ligand>
        <name>heme c</name>
        <dbReference type="ChEBI" id="CHEBI:61717"/>
        <label>2</label>
    </ligand>
</feature>
<dbReference type="PROSITE" id="PS51007">
    <property type="entry name" value="CYTC"/>
    <property type="match status" value="2"/>
</dbReference>
<keyword evidence="3 5" id="KW-0408">Iron</keyword>
<dbReference type="Pfam" id="PF00034">
    <property type="entry name" value="Cytochrom_C"/>
    <property type="match status" value="2"/>
</dbReference>
<feature type="binding site" description="axial binding residue" evidence="5">
    <location>
        <position position="152"/>
    </location>
    <ligand>
        <name>heme c</name>
        <dbReference type="ChEBI" id="CHEBI:61717"/>
        <label>2</label>
    </ligand>
    <ligandPart>
        <name>Fe</name>
        <dbReference type="ChEBI" id="CHEBI:18248"/>
    </ligandPart>
</feature>
<evidence type="ECO:0000256" key="3">
    <source>
        <dbReference type="ARBA" id="ARBA00023004"/>
    </source>
</evidence>
<dbReference type="Proteomes" id="UP000243719">
    <property type="component" value="Unassembled WGS sequence"/>
</dbReference>
<organism evidence="8 9">
    <name type="scientific">Chitinasiproducens palmae</name>
    <dbReference type="NCBI Taxonomy" id="1770053"/>
    <lineage>
        <taxon>Bacteria</taxon>
        <taxon>Pseudomonadati</taxon>
        <taxon>Pseudomonadota</taxon>
        <taxon>Betaproteobacteria</taxon>
        <taxon>Burkholderiales</taxon>
        <taxon>Burkholderiaceae</taxon>
        <taxon>Chitinasiproducens</taxon>
    </lineage>
</organism>
<evidence type="ECO:0000256" key="5">
    <source>
        <dbReference type="PIRSR" id="PIRSR000005-2"/>
    </source>
</evidence>
<dbReference type="STRING" id="1770053.SAMN05216551_11256"/>
<feature type="binding site" description="axial binding residue" evidence="5">
    <location>
        <position position="50"/>
    </location>
    <ligand>
        <name>heme c</name>
        <dbReference type="ChEBI" id="CHEBI:61717"/>
        <label>1</label>
    </ligand>
    <ligandPart>
        <name>Fe</name>
        <dbReference type="ChEBI" id="CHEBI:18248"/>
    </ligandPart>
</feature>
<keyword evidence="6" id="KW-0732">Signal</keyword>
<sequence length="240" mass="25357">MLDWKRPLVAGLTALGTLIISASANAQSSNAPKPPPDTMEARVMACAACHGVQGAGLDNNYFPRLAGRPAGYLYEQLRAFRDGTRSYAPMNALLAYLSDDYLHKMAEYYAAQQPPFPPHRGNLRTDAIREQGRRLVANGDAARGIPACATCHGASLTGLEPGIPGLLGLNASYLSGQLGEFRAHTRRGARPDCMANVAAKLSDADITAVSAYLAAQPKPADAAPARQTAELPLVCGSQAR</sequence>
<evidence type="ECO:0000259" key="7">
    <source>
        <dbReference type="PROSITE" id="PS51007"/>
    </source>
</evidence>
<dbReference type="EMBL" id="FNLO01000012">
    <property type="protein sequence ID" value="SDV50522.1"/>
    <property type="molecule type" value="Genomic_DNA"/>
</dbReference>
<feature type="binding site" description="covalent" evidence="4">
    <location>
        <position position="49"/>
    </location>
    <ligand>
        <name>heme c</name>
        <dbReference type="ChEBI" id="CHEBI:61717"/>
        <label>1</label>
    </ligand>
</feature>
<keyword evidence="2 5" id="KW-0479">Metal-binding</keyword>
<evidence type="ECO:0000256" key="4">
    <source>
        <dbReference type="PIRSR" id="PIRSR000005-1"/>
    </source>
</evidence>
<dbReference type="GO" id="GO:0042597">
    <property type="term" value="C:periplasmic space"/>
    <property type="evidence" value="ECO:0007669"/>
    <property type="project" value="InterPro"/>
</dbReference>
<feature type="binding site" description="axial binding residue" evidence="5">
    <location>
        <position position="90"/>
    </location>
    <ligand>
        <name>heme c</name>
        <dbReference type="ChEBI" id="CHEBI:61717"/>
        <label>1</label>
    </ligand>
    <ligandPart>
        <name>Fe</name>
        <dbReference type="ChEBI" id="CHEBI:18248"/>
    </ligandPart>
</feature>
<feature type="signal peptide" evidence="6">
    <location>
        <begin position="1"/>
        <end position="26"/>
    </location>
</feature>
<dbReference type="PANTHER" id="PTHR33751:SF11">
    <property type="entry name" value="BLL4483 PROTEIN"/>
    <property type="match status" value="1"/>
</dbReference>
<protein>
    <submittedName>
        <fullName evidence="8">Cytochrome c553</fullName>
    </submittedName>
</protein>
<dbReference type="PIRSF" id="PIRSF000005">
    <property type="entry name" value="Cytochrome_c4"/>
    <property type="match status" value="1"/>
</dbReference>
<dbReference type="AlphaFoldDB" id="A0A1H2PUQ8"/>
<feature type="binding site" description="covalent" evidence="4">
    <location>
        <position position="46"/>
    </location>
    <ligand>
        <name>heme c</name>
        <dbReference type="ChEBI" id="CHEBI:61717"/>
        <label>1</label>
    </ligand>
</feature>
<reference evidence="9" key="1">
    <citation type="submission" date="2016-09" db="EMBL/GenBank/DDBJ databases">
        <authorList>
            <person name="Varghese N."/>
            <person name="Submissions S."/>
        </authorList>
    </citation>
    <scope>NUCLEOTIDE SEQUENCE [LARGE SCALE GENOMIC DNA]</scope>
    <source>
        <strain evidence="9">JS23</strain>
    </source>
</reference>
<proteinExistence type="predicted"/>
<dbReference type="SUPFAM" id="SSF46626">
    <property type="entry name" value="Cytochrome c"/>
    <property type="match status" value="2"/>
</dbReference>
<feature type="domain" description="Cytochrome c" evidence="7">
    <location>
        <begin position="134"/>
        <end position="217"/>
    </location>
</feature>
<name>A0A1H2PUQ8_9BURK</name>
<keyword evidence="9" id="KW-1185">Reference proteome</keyword>
<dbReference type="InterPro" id="IPR036909">
    <property type="entry name" value="Cyt_c-like_dom_sf"/>
</dbReference>
<gene>
    <name evidence="8" type="ORF">SAMN05216551_11256</name>
</gene>
<evidence type="ECO:0000256" key="6">
    <source>
        <dbReference type="SAM" id="SignalP"/>
    </source>
</evidence>
<comment type="PTM">
    <text evidence="4">Binds 2 heme c groups covalently per subunit.</text>
</comment>
<evidence type="ECO:0000313" key="8">
    <source>
        <dbReference type="EMBL" id="SDV50522.1"/>
    </source>
</evidence>
<dbReference type="Gene3D" id="1.10.760.10">
    <property type="entry name" value="Cytochrome c-like domain"/>
    <property type="match status" value="2"/>
</dbReference>
<evidence type="ECO:0000256" key="2">
    <source>
        <dbReference type="ARBA" id="ARBA00022723"/>
    </source>
</evidence>
<dbReference type="InterPro" id="IPR050597">
    <property type="entry name" value="Cytochrome_c_Oxidase_Subunit"/>
</dbReference>
<dbReference type="GO" id="GO:0005506">
    <property type="term" value="F:iron ion binding"/>
    <property type="evidence" value="ECO:0007669"/>
    <property type="project" value="InterPro"/>
</dbReference>
<feature type="domain" description="Cytochrome c" evidence="7">
    <location>
        <begin position="11"/>
        <end position="113"/>
    </location>
</feature>
<keyword evidence="1 4" id="KW-0349">Heme</keyword>